<keyword evidence="12" id="KW-0375">Hydrogen ion transport</keyword>
<dbReference type="GO" id="GO:0005524">
    <property type="term" value="F:ATP binding"/>
    <property type="evidence" value="ECO:0007669"/>
    <property type="project" value="UniProtKB-UniRule"/>
</dbReference>
<keyword evidence="7 12" id="KW-0472">Membrane</keyword>
<evidence type="ECO:0000256" key="7">
    <source>
        <dbReference type="ARBA" id="ARBA00023136"/>
    </source>
</evidence>
<dbReference type="Proteomes" id="UP000469952">
    <property type="component" value="Unassembled WGS sequence"/>
</dbReference>
<dbReference type="SMR" id="A0A223XR80"/>
<keyword evidence="8 12" id="KW-0139">CF(1)</keyword>
<dbReference type="InterPro" id="IPR020547">
    <property type="entry name" value="ATP_synth_F1_esu_C"/>
</dbReference>
<dbReference type="Gene3D" id="1.20.5.440">
    <property type="entry name" value="ATP synthase delta/epsilon subunit, C-terminal domain"/>
    <property type="match status" value="1"/>
</dbReference>
<comment type="subcellular location">
    <subcellularLocation>
        <location evidence="2 12">Cell membrane</location>
        <topology evidence="2 12">Peripheral membrane protein</topology>
    </subcellularLocation>
</comment>
<protein>
    <recommendedName>
        <fullName evidence="4 12">ATP synthase epsilon chain</fullName>
    </recommendedName>
    <alternativeName>
        <fullName evidence="11 12">ATP synthase F1 sector epsilon subunit</fullName>
    </alternativeName>
    <alternativeName>
        <fullName evidence="10 12">F-ATPase epsilon subunit</fullName>
    </alternativeName>
</protein>
<dbReference type="GO" id="GO:0045259">
    <property type="term" value="C:proton-transporting ATP synthase complex"/>
    <property type="evidence" value="ECO:0007669"/>
    <property type="project" value="UniProtKB-KW"/>
</dbReference>
<evidence type="ECO:0000256" key="9">
    <source>
        <dbReference type="ARBA" id="ARBA00023310"/>
    </source>
</evidence>
<dbReference type="HAMAP" id="MF_00530">
    <property type="entry name" value="ATP_synth_epsil_bac"/>
    <property type="match status" value="1"/>
</dbReference>
<dbReference type="GO" id="GO:0046933">
    <property type="term" value="F:proton-transporting ATP synthase activity, rotational mechanism"/>
    <property type="evidence" value="ECO:0007669"/>
    <property type="project" value="UniProtKB-UniRule"/>
</dbReference>
<evidence type="ECO:0000256" key="2">
    <source>
        <dbReference type="ARBA" id="ARBA00004202"/>
    </source>
</evidence>
<dbReference type="InterPro" id="IPR036771">
    <property type="entry name" value="ATPsynth_dsu/esu_N"/>
</dbReference>
<proteinExistence type="inferred from homology"/>
<evidence type="ECO:0000256" key="6">
    <source>
        <dbReference type="ARBA" id="ARBA00023065"/>
    </source>
</evidence>
<comment type="subunit">
    <text evidence="12 13">F-type ATPases have 2 components, CF(1) - the catalytic core - and CF(0) - the membrane proton channel. CF(1) has five subunits: alpha(3), beta(3), gamma(1), delta(1), epsilon(1). CF(0) has three main subunits: a, b and c.</text>
</comment>
<dbReference type="InterPro" id="IPR001469">
    <property type="entry name" value="ATP_synth_F1_dsu/esu"/>
</dbReference>
<reference evidence="14 15" key="1">
    <citation type="submission" date="2019-10" db="EMBL/GenBank/DDBJ databases">
        <title>WGS of Leuconostoc mesenteroides.</title>
        <authorList>
            <person name="Melo Bolivar J."/>
            <person name="Marino-Ramirez L."/>
            <person name="Villamil Diaz L.M."/>
        </authorList>
    </citation>
    <scope>NUCLEOTIDE SEQUENCE [LARGE SCALE GENOMIC DNA]</scope>
    <source>
        <strain evidence="14 15">M11</strain>
    </source>
</reference>
<evidence type="ECO:0000256" key="10">
    <source>
        <dbReference type="ARBA" id="ARBA00030215"/>
    </source>
</evidence>
<evidence type="ECO:0000313" key="15">
    <source>
        <dbReference type="Proteomes" id="UP000469952"/>
    </source>
</evidence>
<evidence type="ECO:0000256" key="11">
    <source>
        <dbReference type="ARBA" id="ARBA00031795"/>
    </source>
</evidence>
<dbReference type="Pfam" id="PF00401">
    <property type="entry name" value="ATP-synt_DE"/>
    <property type="match status" value="1"/>
</dbReference>
<dbReference type="PANTHER" id="PTHR13822:SF10">
    <property type="entry name" value="ATP SYNTHASE EPSILON CHAIN, CHLOROPLASTIC"/>
    <property type="match status" value="1"/>
</dbReference>
<dbReference type="SUPFAM" id="SSF51344">
    <property type="entry name" value="Epsilon subunit of F1F0-ATP synthase N-terminal domain"/>
    <property type="match status" value="1"/>
</dbReference>
<dbReference type="Gene3D" id="2.60.15.10">
    <property type="entry name" value="F0F1 ATP synthase delta/epsilon subunit, N-terminal"/>
    <property type="match status" value="1"/>
</dbReference>
<evidence type="ECO:0000256" key="4">
    <source>
        <dbReference type="ARBA" id="ARBA00014480"/>
    </source>
</evidence>
<dbReference type="NCBIfam" id="TIGR01216">
    <property type="entry name" value="ATP_synt_epsi"/>
    <property type="match status" value="1"/>
</dbReference>
<evidence type="ECO:0000256" key="3">
    <source>
        <dbReference type="ARBA" id="ARBA00005712"/>
    </source>
</evidence>
<keyword evidence="12" id="KW-1003">Cell membrane</keyword>
<dbReference type="OrthoDB" id="9804110at2"/>
<dbReference type="STRING" id="1245.ARA02_08315"/>
<gene>
    <name evidence="12" type="primary">atpC</name>
    <name evidence="14" type="ORF">GFV13_07770</name>
</gene>
<dbReference type="RefSeq" id="WP_011680433.1">
    <property type="nucleotide sequence ID" value="NZ_AP017936.1"/>
</dbReference>
<keyword evidence="6 12" id="KW-0406">Ion transport</keyword>
<dbReference type="AlphaFoldDB" id="A0A223XR80"/>
<evidence type="ECO:0000256" key="12">
    <source>
        <dbReference type="HAMAP-Rule" id="MF_00530"/>
    </source>
</evidence>
<dbReference type="GeneID" id="29577585"/>
<dbReference type="OMA" id="MTVHCDI"/>
<dbReference type="InterPro" id="IPR036794">
    <property type="entry name" value="ATP_F1_dsu/esu_C_sf"/>
</dbReference>
<dbReference type="EMBL" id="WIPA01000011">
    <property type="protein sequence ID" value="MQR27158.1"/>
    <property type="molecule type" value="Genomic_DNA"/>
</dbReference>
<comment type="function">
    <text evidence="1 12">Produces ATP from ADP in the presence of a proton gradient across the membrane.</text>
</comment>
<evidence type="ECO:0000313" key="14">
    <source>
        <dbReference type="EMBL" id="MQR27158.1"/>
    </source>
</evidence>
<evidence type="ECO:0000256" key="5">
    <source>
        <dbReference type="ARBA" id="ARBA00022448"/>
    </source>
</evidence>
<dbReference type="NCBIfam" id="NF001846">
    <property type="entry name" value="PRK00571.1-3"/>
    <property type="match status" value="1"/>
</dbReference>
<accession>A0A223XR80</accession>
<dbReference type="InterPro" id="IPR020546">
    <property type="entry name" value="ATP_synth_F1_dsu/esu_N"/>
</dbReference>
<evidence type="ECO:0000256" key="1">
    <source>
        <dbReference type="ARBA" id="ARBA00003543"/>
    </source>
</evidence>
<dbReference type="CDD" id="cd12152">
    <property type="entry name" value="F1-ATPase_delta"/>
    <property type="match status" value="1"/>
</dbReference>
<evidence type="ECO:0000256" key="8">
    <source>
        <dbReference type="ARBA" id="ARBA00023196"/>
    </source>
</evidence>
<dbReference type="GO" id="GO:0005886">
    <property type="term" value="C:plasma membrane"/>
    <property type="evidence" value="ECO:0007669"/>
    <property type="project" value="UniProtKB-SubCell"/>
</dbReference>
<evidence type="ECO:0000256" key="13">
    <source>
        <dbReference type="RuleBase" id="RU003656"/>
    </source>
</evidence>
<dbReference type="SUPFAM" id="SSF46604">
    <property type="entry name" value="Epsilon subunit of F1F0-ATP synthase C-terminal domain"/>
    <property type="match status" value="1"/>
</dbReference>
<dbReference type="Pfam" id="PF02823">
    <property type="entry name" value="ATP-synt_DE_N"/>
    <property type="match status" value="1"/>
</dbReference>
<keyword evidence="5 12" id="KW-0813">Transport</keyword>
<organism evidence="14 15">
    <name type="scientific">Leuconostoc mesenteroides</name>
    <dbReference type="NCBI Taxonomy" id="1245"/>
    <lineage>
        <taxon>Bacteria</taxon>
        <taxon>Bacillati</taxon>
        <taxon>Bacillota</taxon>
        <taxon>Bacilli</taxon>
        <taxon>Lactobacillales</taxon>
        <taxon>Lactobacillaceae</taxon>
        <taxon>Leuconostoc</taxon>
    </lineage>
</organism>
<comment type="caution">
    <text evidence="14">The sequence shown here is derived from an EMBL/GenBank/DDBJ whole genome shotgun (WGS) entry which is preliminary data.</text>
</comment>
<name>A0A223XR80_LEUME</name>
<dbReference type="PANTHER" id="PTHR13822">
    <property type="entry name" value="ATP SYNTHASE DELTA/EPSILON CHAIN"/>
    <property type="match status" value="1"/>
</dbReference>
<comment type="similarity">
    <text evidence="3 12 13">Belongs to the ATPase epsilon chain family.</text>
</comment>
<keyword evidence="9 12" id="KW-0066">ATP synthesis</keyword>
<sequence>MADETTTATKGITVQIVTPAGEVYNESGIDIAVVNTQGGQVGIMAKHVPILAALTIDELIVKRGDDKESLAVNGGIAEFSNDTLTVVADSAETSDVIDVSRAESAKERAEARLAHAQDDHNDAELRRARIALMRAVNRIHVAALKSGR</sequence>